<protein>
    <submittedName>
        <fullName evidence="1">Uncharacterized protein</fullName>
    </submittedName>
</protein>
<evidence type="ECO:0000313" key="2">
    <source>
        <dbReference type="Proteomes" id="UP000196877"/>
    </source>
</evidence>
<dbReference type="EMBL" id="CP021920">
    <property type="protein sequence ID" value="ASB91504.1"/>
    <property type="molecule type" value="Genomic_DNA"/>
</dbReference>
<evidence type="ECO:0000313" key="1">
    <source>
        <dbReference type="EMBL" id="ASB91504.1"/>
    </source>
</evidence>
<reference evidence="1 2" key="1">
    <citation type="submission" date="2017-06" db="EMBL/GenBank/DDBJ databases">
        <title>Genome sequence of Bacillus sonorensis strain SRCM101395.</title>
        <authorList>
            <person name="Cho S.H."/>
        </authorList>
    </citation>
    <scope>NUCLEOTIDE SEQUENCE [LARGE SCALE GENOMIC DNA]</scope>
    <source>
        <strain evidence="1 2">SRCM101395</strain>
    </source>
</reference>
<proteinExistence type="predicted"/>
<keyword evidence="2" id="KW-1185">Reference proteome</keyword>
<accession>A0ABN5AQZ6</accession>
<gene>
    <name evidence="1" type="ORF">S101395_05021</name>
</gene>
<sequence length="44" mass="5144">MDEKHYLLIQAIMPDPGDTGCDRRGLAWRFSNSSWRFSLCINEL</sequence>
<name>A0ABN5AQZ6_9BACI</name>
<dbReference type="Proteomes" id="UP000196877">
    <property type="component" value="Chromosome"/>
</dbReference>
<organism evidence="1 2">
    <name type="scientific">Bacillus sonorensis</name>
    <dbReference type="NCBI Taxonomy" id="119858"/>
    <lineage>
        <taxon>Bacteria</taxon>
        <taxon>Bacillati</taxon>
        <taxon>Bacillota</taxon>
        <taxon>Bacilli</taxon>
        <taxon>Bacillales</taxon>
        <taxon>Bacillaceae</taxon>
        <taxon>Bacillus</taxon>
    </lineage>
</organism>